<feature type="region of interest" description="Disordered" evidence="1">
    <location>
        <begin position="1"/>
        <end position="70"/>
    </location>
</feature>
<accession>A0A5C5FPV0</accession>
<dbReference type="EMBL" id="SOZI01000128">
    <property type="protein sequence ID" value="TNY18645.1"/>
    <property type="molecule type" value="Genomic_DNA"/>
</dbReference>
<dbReference type="PROSITE" id="PS50181">
    <property type="entry name" value="FBOX"/>
    <property type="match status" value="1"/>
</dbReference>
<feature type="domain" description="F-box" evidence="2">
    <location>
        <begin position="70"/>
        <end position="119"/>
    </location>
</feature>
<evidence type="ECO:0000259" key="2">
    <source>
        <dbReference type="PROSITE" id="PS50181"/>
    </source>
</evidence>
<evidence type="ECO:0000256" key="1">
    <source>
        <dbReference type="SAM" id="MobiDB-lite"/>
    </source>
</evidence>
<name>A0A5C5FPV0_9BASI</name>
<evidence type="ECO:0000313" key="4">
    <source>
        <dbReference type="Proteomes" id="UP000311382"/>
    </source>
</evidence>
<dbReference type="OrthoDB" id="2530272at2759"/>
<keyword evidence="4" id="KW-1185">Reference proteome</keyword>
<dbReference type="AlphaFoldDB" id="A0A5C5FPV0"/>
<reference evidence="3 4" key="1">
    <citation type="submission" date="2019-03" db="EMBL/GenBank/DDBJ databases">
        <title>Rhodosporidium diobovatum UCD-FST 08-225 genome sequencing, assembly, and annotation.</title>
        <authorList>
            <person name="Fakankun I.U."/>
            <person name="Fristensky B."/>
            <person name="Levin D.B."/>
        </authorList>
    </citation>
    <scope>NUCLEOTIDE SEQUENCE [LARGE SCALE GENOMIC DNA]</scope>
    <source>
        <strain evidence="3 4">UCD-FST 08-225</strain>
    </source>
</reference>
<gene>
    <name evidence="3" type="ORF">DMC30DRAFT_425746</name>
</gene>
<sequence length="631" mass="69552">MAPSLRSGKSKQAAPKQTQPSKKRPKASTTQDKGVGGLQGGAPGGRSKSAPPPKKKVKTGSKASESSTQRDVFSTLPLDVLRQICRDVDPGTLLAISGVSKLVHCTIASKSAAKLWTFVRDNAGLPDLSEPPPEPKYAHLAQGYVCQACGTSSRVTGVEHPLRVRACSRCFTANLKSADNIRKEHQHIHPLTFDFALSSPYSAAGHERADGKPYYWLPDVLALSTHLHSLDPVAALAADGAHTPSEAAVAYSDERILYVKRVNEDAETMLAFERGNLKELQNKQQADFAKRFQQLRARVTTAGYTDREGAAIPRCARNSTAPLTDQEWTKIGPMVLARVAQYHDQLIAWEKADARYRRRFHLKPLYDQLVAAAPRAEQALWPRFEAFYELPSVRVLWQPENAIVDPADWHALRPTILAEVQREMRIDKLYCFDIVARGLGAAGAQLGHEVNAALDGEPSIFLDARDESRGLAPLHAHLSNTVIDGVLDRATAVLECTSCSIHLSYAEMLAHLKDHHSRYPYGSCEAPMVDFVKLLRDCLVEAGKDEATTKASDLRDLGAVFDVGVKGGRVSRGRTWDQVTSGAISLSYDWPSRRIEWFTDDRFISIKVDATKVRQVEQERRDKVEAQAAAE</sequence>
<comment type="caution">
    <text evidence="3">The sequence shown here is derived from an EMBL/GenBank/DDBJ whole genome shotgun (WGS) entry which is preliminary data.</text>
</comment>
<dbReference type="Proteomes" id="UP000311382">
    <property type="component" value="Unassembled WGS sequence"/>
</dbReference>
<protein>
    <recommendedName>
        <fullName evidence="2">F-box domain-containing protein</fullName>
    </recommendedName>
</protein>
<evidence type="ECO:0000313" key="3">
    <source>
        <dbReference type="EMBL" id="TNY18645.1"/>
    </source>
</evidence>
<feature type="compositionally biased region" description="Polar residues" evidence="1">
    <location>
        <begin position="61"/>
        <end position="70"/>
    </location>
</feature>
<organism evidence="3 4">
    <name type="scientific">Rhodotorula diobovata</name>
    <dbReference type="NCBI Taxonomy" id="5288"/>
    <lineage>
        <taxon>Eukaryota</taxon>
        <taxon>Fungi</taxon>
        <taxon>Dikarya</taxon>
        <taxon>Basidiomycota</taxon>
        <taxon>Pucciniomycotina</taxon>
        <taxon>Microbotryomycetes</taxon>
        <taxon>Sporidiobolales</taxon>
        <taxon>Sporidiobolaceae</taxon>
        <taxon>Rhodotorula</taxon>
    </lineage>
</organism>
<proteinExistence type="predicted"/>
<feature type="compositionally biased region" description="Gly residues" evidence="1">
    <location>
        <begin position="34"/>
        <end position="44"/>
    </location>
</feature>
<dbReference type="InterPro" id="IPR001810">
    <property type="entry name" value="F-box_dom"/>
</dbReference>